<dbReference type="EMBL" id="CAJOBI010148721">
    <property type="protein sequence ID" value="CAF4801559.1"/>
    <property type="molecule type" value="Genomic_DNA"/>
</dbReference>
<protein>
    <recommendedName>
        <fullName evidence="11">Agmatinase</fullName>
    </recommendedName>
</protein>
<evidence type="ECO:0000313" key="5">
    <source>
        <dbReference type="EMBL" id="CAF1544960.1"/>
    </source>
</evidence>
<evidence type="ECO:0008006" key="11">
    <source>
        <dbReference type="Google" id="ProtNLM"/>
    </source>
</evidence>
<evidence type="ECO:0000313" key="6">
    <source>
        <dbReference type="EMBL" id="CAF1613221.1"/>
    </source>
</evidence>
<keyword evidence="3 4" id="KW-0378">Hydrolase</keyword>
<evidence type="ECO:0000256" key="4">
    <source>
        <dbReference type="RuleBase" id="RU003684"/>
    </source>
</evidence>
<dbReference type="EMBL" id="CAJNRE010014016">
    <property type="protein sequence ID" value="CAF2123622.1"/>
    <property type="molecule type" value="Genomic_DNA"/>
</dbReference>
<dbReference type="EMBL" id="CAJNOW010012747">
    <property type="protein sequence ID" value="CAF1613221.1"/>
    <property type="molecule type" value="Genomic_DNA"/>
</dbReference>
<sequence length="97" mass="10743">MVEELRNRVDNNLTYLTFDIDCLDPAFAPGTGTLVCRGLTMAQIIAILGRLRSINYVGMDIVEVYPPYAYDQSNIASVAAATIGYRLASLLRDKQKN</sequence>
<proteinExistence type="inferred from homology"/>
<dbReference type="PANTHER" id="PTHR11358:SF26">
    <property type="entry name" value="GUANIDINO ACID HYDROLASE, MITOCHONDRIAL"/>
    <property type="match status" value="1"/>
</dbReference>
<dbReference type="PANTHER" id="PTHR11358">
    <property type="entry name" value="ARGINASE/AGMATINASE"/>
    <property type="match status" value="1"/>
</dbReference>
<comment type="caution">
    <text evidence="5">The sequence shown here is derived from an EMBL/GenBank/DDBJ whole genome shotgun (WGS) entry which is preliminary data.</text>
</comment>
<reference evidence="5" key="1">
    <citation type="submission" date="2021-02" db="EMBL/GenBank/DDBJ databases">
        <authorList>
            <person name="Nowell W R."/>
        </authorList>
    </citation>
    <scope>NUCLEOTIDE SEQUENCE</scope>
</reference>
<dbReference type="Proteomes" id="UP000681967">
    <property type="component" value="Unassembled WGS sequence"/>
</dbReference>
<dbReference type="EMBL" id="CAJNOV010014250">
    <property type="protein sequence ID" value="CAF1544960.1"/>
    <property type="molecule type" value="Genomic_DNA"/>
</dbReference>
<dbReference type="Proteomes" id="UP000663855">
    <property type="component" value="Unassembled WGS sequence"/>
</dbReference>
<dbReference type="Proteomes" id="UP000676336">
    <property type="component" value="Unassembled WGS sequence"/>
</dbReference>
<evidence type="ECO:0000313" key="7">
    <source>
        <dbReference type="EMBL" id="CAF2123622.1"/>
    </source>
</evidence>
<dbReference type="GO" id="GO:0046872">
    <property type="term" value="F:metal ion binding"/>
    <property type="evidence" value="ECO:0007669"/>
    <property type="project" value="UniProtKB-KW"/>
</dbReference>
<dbReference type="InterPro" id="IPR006035">
    <property type="entry name" value="Ureohydrolase"/>
</dbReference>
<dbReference type="Proteomes" id="UP000663824">
    <property type="component" value="Unassembled WGS sequence"/>
</dbReference>
<evidence type="ECO:0000313" key="8">
    <source>
        <dbReference type="EMBL" id="CAF4213894.1"/>
    </source>
</evidence>
<dbReference type="PROSITE" id="PS01053">
    <property type="entry name" value="ARGINASE_1"/>
    <property type="match status" value="1"/>
</dbReference>
<keyword evidence="2" id="KW-0479">Metal-binding</keyword>
<gene>
    <name evidence="8" type="ORF">BYL167_LOCUS24106</name>
    <name evidence="5" type="ORF">CJN711_LOCUS29979</name>
    <name evidence="6" type="ORF">KQP761_LOCUS23611</name>
    <name evidence="7" type="ORF">MBJ925_LOCUS26348</name>
    <name evidence="9" type="ORF">SMN809_LOCUS47202</name>
</gene>
<dbReference type="Pfam" id="PF00491">
    <property type="entry name" value="Arginase"/>
    <property type="match status" value="1"/>
</dbReference>
<dbReference type="InterPro" id="IPR023696">
    <property type="entry name" value="Ureohydrolase_dom_sf"/>
</dbReference>
<dbReference type="InterPro" id="IPR020855">
    <property type="entry name" value="Ureohydrolase_Mn_BS"/>
</dbReference>
<accession>A0A815WM19</accession>
<comment type="similarity">
    <text evidence="1">Belongs to the arginase family. Agmatinase subfamily.</text>
</comment>
<evidence type="ECO:0000256" key="3">
    <source>
        <dbReference type="ARBA" id="ARBA00022801"/>
    </source>
</evidence>
<dbReference type="OrthoDB" id="9992747at2759"/>
<dbReference type="AlphaFoldDB" id="A0A815WM19"/>
<name>A0A815WM19_9BILA</name>
<organism evidence="5 10">
    <name type="scientific">Rotaria magnacalcarata</name>
    <dbReference type="NCBI Taxonomy" id="392030"/>
    <lineage>
        <taxon>Eukaryota</taxon>
        <taxon>Metazoa</taxon>
        <taxon>Spiralia</taxon>
        <taxon>Gnathifera</taxon>
        <taxon>Rotifera</taxon>
        <taxon>Eurotatoria</taxon>
        <taxon>Bdelloidea</taxon>
        <taxon>Philodinida</taxon>
        <taxon>Philodinidae</taxon>
        <taxon>Rotaria</taxon>
    </lineage>
</organism>
<dbReference type="GO" id="GO:0008783">
    <property type="term" value="F:agmatinase activity"/>
    <property type="evidence" value="ECO:0007669"/>
    <property type="project" value="TreeGrafter"/>
</dbReference>
<dbReference type="EMBL" id="CAJOBH010019636">
    <property type="protein sequence ID" value="CAF4213894.1"/>
    <property type="molecule type" value="Genomic_DNA"/>
</dbReference>
<evidence type="ECO:0000313" key="10">
    <source>
        <dbReference type="Proteomes" id="UP000663855"/>
    </source>
</evidence>
<evidence type="ECO:0000256" key="1">
    <source>
        <dbReference type="ARBA" id="ARBA00009227"/>
    </source>
</evidence>
<evidence type="ECO:0000313" key="9">
    <source>
        <dbReference type="EMBL" id="CAF4801559.1"/>
    </source>
</evidence>
<dbReference type="GO" id="GO:0033389">
    <property type="term" value="P:putrescine biosynthetic process from arginine, via agmatine"/>
    <property type="evidence" value="ECO:0007669"/>
    <property type="project" value="TreeGrafter"/>
</dbReference>
<dbReference type="Gene3D" id="3.40.800.10">
    <property type="entry name" value="Ureohydrolase domain"/>
    <property type="match status" value="1"/>
</dbReference>
<dbReference type="SUPFAM" id="SSF52768">
    <property type="entry name" value="Arginase/deacetylase"/>
    <property type="match status" value="1"/>
</dbReference>
<evidence type="ECO:0000256" key="2">
    <source>
        <dbReference type="ARBA" id="ARBA00022723"/>
    </source>
</evidence>
<dbReference type="Proteomes" id="UP000663834">
    <property type="component" value="Unassembled WGS sequence"/>
</dbReference>
<dbReference type="PROSITE" id="PS51409">
    <property type="entry name" value="ARGINASE_2"/>
    <property type="match status" value="1"/>
</dbReference>